<dbReference type="Proteomes" id="UP000436088">
    <property type="component" value="Unassembled WGS sequence"/>
</dbReference>
<comment type="caution">
    <text evidence="2">The sequence shown here is derived from an EMBL/GenBank/DDBJ whole genome shotgun (WGS) entry which is preliminary data.</text>
</comment>
<feature type="region of interest" description="Disordered" evidence="1">
    <location>
        <begin position="108"/>
        <end position="144"/>
    </location>
</feature>
<dbReference type="EMBL" id="VEPZ02000998">
    <property type="protein sequence ID" value="KAE8703704.1"/>
    <property type="molecule type" value="Genomic_DNA"/>
</dbReference>
<evidence type="ECO:0000313" key="2">
    <source>
        <dbReference type="EMBL" id="KAE8703704.1"/>
    </source>
</evidence>
<proteinExistence type="predicted"/>
<sequence>MGGGFYSHHRCSSQTGPKRGPRGGGGEGFWKQQRRRWDVSLGYRYPRVSSGKWWTVGSNQIQRLELKMAAEDDTNPKLGLGFTIVFWMSSSHYELSLEKLIHQMMDSADPSNDGFRNNPSSDEFRNNPSSDEFRQHVDSDNNSSDYEVTFQDDFTDIDSSSNTEKILTSDSDEEINCLASLSLNRESLKTLSPLSSFPHRREAGHRSATVCRRDYHRRPPHPVAGKLSTNIPSVFVGSDEIRWSRLPRWVVAFIATTGVRLRPVRRGGLGESPDYQCGGGGEGFWKQQRRRWDVSLGYRYPRVSSGKWWTVGSNQIQRLELKMAAEDDTNPKLGLGVLEFGLDCLCIVSAIGRSYKLSVGNSISAVGIQAIAAAARKDVRDGCRFLTIFSKNLKCVHSESATIKSEKQGFGDGFHVQENGKKKIVKDGQNTGDLQIPQQSRKIMKSIDFVWDLGNEECEQGCMRDVQRAIGLFVWMVIIGEFNVQ</sequence>
<protein>
    <submittedName>
        <fullName evidence="2">Uncharacterized protein</fullName>
    </submittedName>
</protein>
<feature type="region of interest" description="Disordered" evidence="1">
    <location>
        <begin position="1"/>
        <end position="29"/>
    </location>
</feature>
<accession>A0A6A3AGL0</accession>
<evidence type="ECO:0000313" key="3">
    <source>
        <dbReference type="Proteomes" id="UP000436088"/>
    </source>
</evidence>
<gene>
    <name evidence="2" type="ORF">F3Y22_tig00110467pilonHSYRG00304</name>
</gene>
<dbReference type="AlphaFoldDB" id="A0A6A3AGL0"/>
<keyword evidence="3" id="KW-1185">Reference proteome</keyword>
<organism evidence="2 3">
    <name type="scientific">Hibiscus syriacus</name>
    <name type="common">Rose of Sharon</name>
    <dbReference type="NCBI Taxonomy" id="106335"/>
    <lineage>
        <taxon>Eukaryota</taxon>
        <taxon>Viridiplantae</taxon>
        <taxon>Streptophyta</taxon>
        <taxon>Embryophyta</taxon>
        <taxon>Tracheophyta</taxon>
        <taxon>Spermatophyta</taxon>
        <taxon>Magnoliopsida</taxon>
        <taxon>eudicotyledons</taxon>
        <taxon>Gunneridae</taxon>
        <taxon>Pentapetalae</taxon>
        <taxon>rosids</taxon>
        <taxon>malvids</taxon>
        <taxon>Malvales</taxon>
        <taxon>Malvaceae</taxon>
        <taxon>Malvoideae</taxon>
        <taxon>Hibiscus</taxon>
    </lineage>
</organism>
<reference evidence="2" key="1">
    <citation type="submission" date="2019-09" db="EMBL/GenBank/DDBJ databases">
        <title>Draft genome information of white flower Hibiscus syriacus.</title>
        <authorList>
            <person name="Kim Y.-M."/>
        </authorList>
    </citation>
    <scope>NUCLEOTIDE SEQUENCE [LARGE SCALE GENOMIC DNA]</scope>
    <source>
        <strain evidence="2">YM2019G1</strain>
    </source>
</reference>
<evidence type="ECO:0000256" key="1">
    <source>
        <dbReference type="SAM" id="MobiDB-lite"/>
    </source>
</evidence>
<feature type="compositionally biased region" description="Polar residues" evidence="1">
    <location>
        <begin position="114"/>
        <end position="130"/>
    </location>
</feature>
<name>A0A6A3AGL0_HIBSY</name>